<comment type="caution">
    <text evidence="3">The sequence shown here is derived from an EMBL/GenBank/DDBJ whole genome shotgun (WGS) entry which is preliminary data.</text>
</comment>
<proteinExistence type="predicted"/>
<dbReference type="InterPro" id="IPR006584">
    <property type="entry name" value="Cellulose-bd_IV"/>
</dbReference>
<dbReference type="EMBL" id="RZGY01000001">
    <property type="protein sequence ID" value="RUQ87682.1"/>
    <property type="molecule type" value="Genomic_DNA"/>
</dbReference>
<dbReference type="Proteomes" id="UP000268291">
    <property type="component" value="Unassembled WGS sequence"/>
</dbReference>
<dbReference type="CDD" id="cd04083">
    <property type="entry name" value="CBM35_Lmo2446-like"/>
    <property type="match status" value="1"/>
</dbReference>
<dbReference type="SUPFAM" id="SSF48208">
    <property type="entry name" value="Six-hairpin glycosidases"/>
    <property type="match status" value="1"/>
</dbReference>
<dbReference type="PANTHER" id="PTHR47791">
    <property type="entry name" value="MEIOTICALLY UP-REGULATED GENE 191 PROTEIN"/>
    <property type="match status" value="1"/>
</dbReference>
<name>A0ABY0CCA3_9MICO</name>
<dbReference type="InterPro" id="IPR005198">
    <property type="entry name" value="Glyco_hydro_76"/>
</dbReference>
<sequence length="569" mass="61300">MLNMFEQAIRSDSFDIRPISTSIAADTADSARPVPAHSLTSRSPGSTLSIQYTFIVRGGTMKKKIPLLAIAAITGAALVAPLQAPAPAAAFTSTQATEAFDDFLDVYWDDAADYFYTYSDHQIHAEHAHGPQGGLYTDYWWEAQLWEMVMDRYERTGDAQSRALIDDVFAGFQAQYPDFRENDWNDDIGWWARGSIRAYELTGDADYLAAAEEMFAFIAPYEDTTYGGGIWWKNIDVGDGTRNEKNVATNATAVYTAMRLYAATGDTTYRATAVRIYDWLDANFNNAGHLRDHVAGTGQYTDWDWTYNEGNFAGAALELWLDTGSAAYLSDATDAVDWAVANMTSSGTLLREGIDDTGGFKAILTRNIRHLVDEAGQTQYEQFLTDNATQAANHVNSAGIGGYDWTAPTPELSSTALQSLAAAATVAVLQQASPDGYTGVIEGSGVYEAENAVRNGVDSESTAAGKSGRGYLAGWNTSGTSVVFHVNVVDGGTYTVDLRYAAGAGDATRSVIVDGGSATSVSFPGTSGWDQWASVPTTVTLTPGHNTITVSYDTGSSNYLNLDRLTLAL</sequence>
<dbReference type="Gene3D" id="1.50.10.20">
    <property type="match status" value="1"/>
</dbReference>
<gene>
    <name evidence="3" type="ORF">ELQ93_12530</name>
</gene>
<keyword evidence="1" id="KW-0732">Signal</keyword>
<evidence type="ECO:0000313" key="3">
    <source>
        <dbReference type="EMBL" id="RUQ87682.1"/>
    </source>
</evidence>
<organism evidence="3 4">
    <name type="scientific">Labedella gwakjiensis</name>
    <dbReference type="NCBI Taxonomy" id="390269"/>
    <lineage>
        <taxon>Bacteria</taxon>
        <taxon>Bacillati</taxon>
        <taxon>Actinomycetota</taxon>
        <taxon>Actinomycetes</taxon>
        <taxon>Micrococcales</taxon>
        <taxon>Microbacteriaceae</taxon>
        <taxon>Labedella</taxon>
    </lineage>
</organism>
<dbReference type="InterPro" id="IPR053169">
    <property type="entry name" value="MUG_Protein"/>
</dbReference>
<keyword evidence="4" id="KW-1185">Reference proteome</keyword>
<dbReference type="Pfam" id="PF03663">
    <property type="entry name" value="Glyco_hydro_76"/>
    <property type="match status" value="1"/>
</dbReference>
<dbReference type="Gene3D" id="2.60.120.260">
    <property type="entry name" value="Galactose-binding domain-like"/>
    <property type="match status" value="1"/>
</dbReference>
<dbReference type="SMART" id="SM00606">
    <property type="entry name" value="CBD_IV"/>
    <property type="match status" value="1"/>
</dbReference>
<dbReference type="SUPFAM" id="SSF49785">
    <property type="entry name" value="Galactose-binding domain-like"/>
    <property type="match status" value="1"/>
</dbReference>
<accession>A0ABY0CCA3</accession>
<dbReference type="InterPro" id="IPR008979">
    <property type="entry name" value="Galactose-bd-like_sf"/>
</dbReference>
<dbReference type="InterPro" id="IPR005084">
    <property type="entry name" value="CBM6"/>
</dbReference>
<protein>
    <submittedName>
        <fullName evidence="3">Carbohydrate-binding protein</fullName>
    </submittedName>
</protein>
<evidence type="ECO:0000259" key="2">
    <source>
        <dbReference type="PROSITE" id="PS51175"/>
    </source>
</evidence>
<evidence type="ECO:0000256" key="1">
    <source>
        <dbReference type="ARBA" id="ARBA00022729"/>
    </source>
</evidence>
<feature type="domain" description="CBM6" evidence="2">
    <location>
        <begin position="445"/>
        <end position="568"/>
    </location>
</feature>
<dbReference type="PROSITE" id="PS51175">
    <property type="entry name" value="CBM6"/>
    <property type="match status" value="1"/>
</dbReference>
<dbReference type="InterPro" id="IPR008928">
    <property type="entry name" value="6-hairpin_glycosidase_sf"/>
</dbReference>
<evidence type="ECO:0000313" key="4">
    <source>
        <dbReference type="Proteomes" id="UP000268291"/>
    </source>
</evidence>
<dbReference type="Pfam" id="PF16990">
    <property type="entry name" value="CBM_35"/>
    <property type="match status" value="1"/>
</dbReference>
<dbReference type="PANTHER" id="PTHR47791:SF3">
    <property type="entry name" value="MEIOTICALLY UP-REGULATED GENE 191 PROTEIN"/>
    <property type="match status" value="1"/>
</dbReference>
<reference evidence="3 4" key="1">
    <citation type="submission" date="2018-12" db="EMBL/GenBank/DDBJ databases">
        <authorList>
            <person name="hu s."/>
            <person name="Xu Y."/>
            <person name="Xu B."/>
            <person name="Li F."/>
        </authorList>
    </citation>
    <scope>NUCLEOTIDE SEQUENCE [LARGE SCALE GENOMIC DNA]</scope>
    <source>
        <strain evidence="3 4">KSW2-17</strain>
    </source>
</reference>